<accession>A0AAU9UC24</accession>
<organism evidence="1 2">
    <name type="scientific">Euphydryas editha</name>
    <name type="common">Edith's checkerspot</name>
    <dbReference type="NCBI Taxonomy" id="104508"/>
    <lineage>
        <taxon>Eukaryota</taxon>
        <taxon>Metazoa</taxon>
        <taxon>Ecdysozoa</taxon>
        <taxon>Arthropoda</taxon>
        <taxon>Hexapoda</taxon>
        <taxon>Insecta</taxon>
        <taxon>Pterygota</taxon>
        <taxon>Neoptera</taxon>
        <taxon>Endopterygota</taxon>
        <taxon>Lepidoptera</taxon>
        <taxon>Glossata</taxon>
        <taxon>Ditrysia</taxon>
        <taxon>Papilionoidea</taxon>
        <taxon>Nymphalidae</taxon>
        <taxon>Nymphalinae</taxon>
        <taxon>Euphydryas</taxon>
    </lineage>
</organism>
<dbReference type="EMBL" id="CAKOGL010000018">
    <property type="protein sequence ID" value="CAH2097354.1"/>
    <property type="molecule type" value="Genomic_DNA"/>
</dbReference>
<keyword evidence="2" id="KW-1185">Reference proteome</keyword>
<name>A0AAU9UC24_EUPED</name>
<protein>
    <submittedName>
        <fullName evidence="1">Uncharacterized protein</fullName>
    </submittedName>
</protein>
<reference evidence="1" key="1">
    <citation type="submission" date="2022-03" db="EMBL/GenBank/DDBJ databases">
        <authorList>
            <person name="Tunstrom K."/>
        </authorList>
    </citation>
    <scope>NUCLEOTIDE SEQUENCE</scope>
</reference>
<sequence>MERKMLISLRDRAGHLCRRCEDRWSRCVLEWRPRETKHGAGRPARWCDDDAKIAGRICHRGVMDRAAWRGLGEAYAQRWTYILAKKKERSELELSTHIINVVEPMKIDEKRFYRLDTVDHQDHIQI</sequence>
<evidence type="ECO:0000313" key="2">
    <source>
        <dbReference type="Proteomes" id="UP001153954"/>
    </source>
</evidence>
<dbReference type="AlphaFoldDB" id="A0AAU9UC24"/>
<proteinExistence type="predicted"/>
<dbReference type="Proteomes" id="UP001153954">
    <property type="component" value="Unassembled WGS sequence"/>
</dbReference>
<gene>
    <name evidence="1" type="ORF">EEDITHA_LOCUS12590</name>
</gene>
<comment type="caution">
    <text evidence="1">The sequence shown here is derived from an EMBL/GenBank/DDBJ whole genome shotgun (WGS) entry which is preliminary data.</text>
</comment>
<evidence type="ECO:0000313" key="1">
    <source>
        <dbReference type="EMBL" id="CAH2097354.1"/>
    </source>
</evidence>